<evidence type="ECO:0000256" key="1">
    <source>
        <dbReference type="ARBA" id="ARBA00004496"/>
    </source>
</evidence>
<keyword evidence="9" id="KW-1185">Reference proteome</keyword>
<dbReference type="PANTHER" id="PTHR21373:SF0">
    <property type="entry name" value="N-ALPHA-ACETYLTRANSFERASE 35, NATC AUXILIARY SUBUNIT"/>
    <property type="match status" value="1"/>
</dbReference>
<evidence type="ECO:0000313" key="9">
    <source>
        <dbReference type="Proteomes" id="UP001321473"/>
    </source>
</evidence>
<dbReference type="InterPro" id="IPR057983">
    <property type="entry name" value="NAA35-like_N"/>
</dbReference>
<dbReference type="PANTHER" id="PTHR21373">
    <property type="entry name" value="GLUCOSE REPRESSIBLE PROTEIN MAK10"/>
    <property type="match status" value="1"/>
</dbReference>
<evidence type="ECO:0000256" key="3">
    <source>
        <dbReference type="ARBA" id="ARBA00022490"/>
    </source>
</evidence>
<dbReference type="Pfam" id="PF25789">
    <property type="entry name" value="TPR_NAA35"/>
    <property type="match status" value="1"/>
</dbReference>
<evidence type="ECO:0000256" key="4">
    <source>
        <dbReference type="ARBA" id="ARBA00030494"/>
    </source>
</evidence>
<dbReference type="AlphaFoldDB" id="A0AAQ4FP55"/>
<comment type="caution">
    <text evidence="8">The sequence shown here is derived from an EMBL/GenBank/DDBJ whole genome shotgun (WGS) entry which is preliminary data.</text>
</comment>
<keyword evidence="3" id="KW-0963">Cytoplasm</keyword>
<feature type="domain" description="NAA35-like N-terminal" evidence="6">
    <location>
        <begin position="47"/>
        <end position="139"/>
    </location>
</feature>
<dbReference type="Pfam" id="PF04112">
    <property type="entry name" value="Mak10"/>
    <property type="match status" value="1"/>
</dbReference>
<accession>A0AAQ4FP55</accession>
<comment type="similarity">
    <text evidence="2">Belongs to the MAK10 family.</text>
</comment>
<organism evidence="8 9">
    <name type="scientific">Amblyomma americanum</name>
    <name type="common">Lone star tick</name>
    <dbReference type="NCBI Taxonomy" id="6943"/>
    <lineage>
        <taxon>Eukaryota</taxon>
        <taxon>Metazoa</taxon>
        <taxon>Ecdysozoa</taxon>
        <taxon>Arthropoda</taxon>
        <taxon>Chelicerata</taxon>
        <taxon>Arachnida</taxon>
        <taxon>Acari</taxon>
        <taxon>Parasitiformes</taxon>
        <taxon>Ixodida</taxon>
        <taxon>Ixodoidea</taxon>
        <taxon>Ixodidae</taxon>
        <taxon>Amblyomminae</taxon>
        <taxon>Amblyomma</taxon>
    </lineage>
</organism>
<reference evidence="8 9" key="1">
    <citation type="journal article" date="2023" name="Arcadia Sci">
        <title>De novo assembly of a long-read Amblyomma americanum tick genome.</title>
        <authorList>
            <person name="Chou S."/>
            <person name="Poskanzer K.E."/>
            <person name="Rollins M."/>
            <person name="Thuy-Boun P.S."/>
        </authorList>
    </citation>
    <scope>NUCLEOTIDE SEQUENCE [LARGE SCALE GENOMIC DNA]</scope>
    <source>
        <strain evidence="8">F_SG_1</strain>
        <tissue evidence="8">Salivary glands</tissue>
    </source>
</reference>
<keyword evidence="5" id="KW-0175">Coiled coil</keyword>
<evidence type="ECO:0000259" key="7">
    <source>
        <dbReference type="Pfam" id="PF25789"/>
    </source>
</evidence>
<feature type="domain" description="NAA35-like TPR repeats" evidence="7">
    <location>
        <begin position="342"/>
        <end position="733"/>
    </location>
</feature>
<dbReference type="Proteomes" id="UP001321473">
    <property type="component" value="Unassembled WGS sequence"/>
</dbReference>
<evidence type="ECO:0000259" key="6">
    <source>
        <dbReference type="Pfam" id="PF04112"/>
    </source>
</evidence>
<protein>
    <recommendedName>
        <fullName evidence="4">Protein MAK10 homolog</fullName>
    </recommendedName>
</protein>
<evidence type="ECO:0000313" key="8">
    <source>
        <dbReference type="EMBL" id="KAK8789099.1"/>
    </source>
</evidence>
<evidence type="ECO:0000256" key="2">
    <source>
        <dbReference type="ARBA" id="ARBA00006289"/>
    </source>
</evidence>
<dbReference type="InterPro" id="IPR057982">
    <property type="entry name" value="TPR_NAA35"/>
</dbReference>
<gene>
    <name evidence="8" type="ORF">V5799_021127</name>
</gene>
<feature type="coiled-coil region" evidence="5">
    <location>
        <begin position="449"/>
        <end position="476"/>
    </location>
</feature>
<evidence type="ECO:0000256" key="5">
    <source>
        <dbReference type="SAM" id="Coils"/>
    </source>
</evidence>
<dbReference type="EMBL" id="JARKHS020000153">
    <property type="protein sequence ID" value="KAK8789099.1"/>
    <property type="molecule type" value="Genomic_DNA"/>
</dbReference>
<sequence>MAGESSLFLDATRENSVPCKNDTPAPTYNWKDITEEFREATKELELGELVHDEMFTLFEAMSAIEMMDPKMDAGMMCNFGNKKVMNFDQAVAAGALKIADLTSAEHIGIIDSTLACLVTWLEGHSLAQTVFTNLYLHKPHQVEDKVMKAFSICVLKMVDMIKNFVTKAAVFEEEDFQPVVYGFKLAWDVTEVRAAGMMKEIEDELSKKVKATRAKPGEELDVAQLACHEEAMAVYSRVKFCRFFQQALIAFNKKGSDGVDEVERLLQQCLEVLPVLRRTIALGVQPDPNAEGTNRADYPTVMGFEPLVNQRLLPPTFPRYTKIKPREDTMDYLEALIARLRHVCRIVDCTSFHSAIDFLGEFSKTWPCVLSRSVVQLLYLPSPGKVLGNLSMVDVLKDSVRSFIRPPVLSQRGNNALGNHPHARELVDAFLAHCVRPFTSMVHISGHNRARQRDKLTHLLEELAVLQDEADRLDTVLHSIALKMESSLPHQPQQQLACFTTWVLHHVLRTMIRYLLSGFELELYSAHEYGYIYWYLYEFLYGWMISALSRADSFLMEQEARAEQLRTGRPAKKGKRRKKPCPHSREIFVSQAYQNLCGGYYKTLAGFTLDGKLRRPCPEFDKEKVRYEHRFAPFNSILTPPPVQYAQYREMTDPYKFQPPPTPEDMYLAACKCFQNARMLLDNVPDLNSELTSVMKVAKTNFIVVKLLLSGHKKDSAILPEFDFSHHKNFPIIKI</sequence>
<comment type="subcellular location">
    <subcellularLocation>
        <location evidence="1">Cytoplasm</location>
    </subcellularLocation>
</comment>
<name>A0AAQ4FP55_AMBAM</name>
<dbReference type="InterPro" id="IPR007244">
    <property type="entry name" value="Naa35_N"/>
</dbReference>
<proteinExistence type="inferred from homology"/>
<dbReference type="GO" id="GO:0031417">
    <property type="term" value="C:NatC complex"/>
    <property type="evidence" value="ECO:0007669"/>
    <property type="project" value="InterPro"/>
</dbReference>